<name>F3FCL5_PSESX</name>
<dbReference type="AlphaFoldDB" id="F3FCL5"/>
<dbReference type="EMBL" id="AEAH01000110">
    <property type="protein sequence ID" value="EGH27951.1"/>
    <property type="molecule type" value="Genomic_DNA"/>
</dbReference>
<accession>F3FCL5</accession>
<reference evidence="2 3" key="1">
    <citation type="journal article" date="2011" name="PLoS Pathog.">
        <title>Dynamic evolution of pathogenicity revealed by sequencing and comparative genomics of 19 Pseudomonas syringae isolates.</title>
        <authorList>
            <person name="Baltrus D.A."/>
            <person name="Nishimura M.T."/>
            <person name="Romanchuk A."/>
            <person name="Chang J.H."/>
            <person name="Mukhtar M.S."/>
            <person name="Cherkis K."/>
            <person name="Roach J."/>
            <person name="Grant S.R."/>
            <person name="Jones C.D."/>
            <person name="Dangl J.L."/>
        </authorList>
    </citation>
    <scope>NUCLEOTIDE SEQUENCE [LARGE SCALE GENOMIC DNA]</scope>
    <source>
        <strain evidence="3">M301072PT</strain>
    </source>
</reference>
<dbReference type="HOGENOM" id="CLU_2993375_0_0_6"/>
<evidence type="ECO:0000313" key="3">
    <source>
        <dbReference type="Proteomes" id="UP000004471"/>
    </source>
</evidence>
<evidence type="ECO:0000256" key="1">
    <source>
        <dbReference type="SAM" id="MobiDB-lite"/>
    </source>
</evidence>
<protein>
    <submittedName>
        <fullName evidence="2">Uncharacterized protein</fullName>
    </submittedName>
</protein>
<organism evidence="2 3">
    <name type="scientific">Pseudomonas syringae pv. japonica str. M301072</name>
    <dbReference type="NCBI Taxonomy" id="629262"/>
    <lineage>
        <taxon>Bacteria</taxon>
        <taxon>Pseudomonadati</taxon>
        <taxon>Pseudomonadota</taxon>
        <taxon>Gammaproteobacteria</taxon>
        <taxon>Pseudomonadales</taxon>
        <taxon>Pseudomonadaceae</taxon>
        <taxon>Pseudomonas</taxon>
        <taxon>Pseudomonas syringae</taxon>
    </lineage>
</organism>
<feature type="region of interest" description="Disordered" evidence="1">
    <location>
        <begin position="35"/>
        <end position="57"/>
    </location>
</feature>
<dbReference type="Proteomes" id="UP000004471">
    <property type="component" value="Unassembled WGS sequence"/>
</dbReference>
<comment type="caution">
    <text evidence="2">The sequence shown here is derived from an EMBL/GenBank/DDBJ whole genome shotgun (WGS) entry which is preliminary data.</text>
</comment>
<sequence length="57" mass="6047">MIQLAQRRAELTVSTVGTLHALGQAMNQRIGKQLLNAPRGSKAAIAENDDGRSHGGH</sequence>
<evidence type="ECO:0000313" key="2">
    <source>
        <dbReference type="EMBL" id="EGH27951.1"/>
    </source>
</evidence>
<gene>
    <name evidence="2" type="ORF">PSYJA_02569</name>
</gene>
<proteinExistence type="predicted"/>